<dbReference type="SUPFAM" id="SSF81901">
    <property type="entry name" value="HCP-like"/>
    <property type="match status" value="1"/>
</dbReference>
<reference evidence="3" key="1">
    <citation type="submission" date="2020-05" db="EMBL/GenBank/DDBJ databases">
        <title>Phylogenomic resolution of chytrid fungi.</title>
        <authorList>
            <person name="Stajich J.E."/>
            <person name="Amses K."/>
            <person name="Simmons R."/>
            <person name="Seto K."/>
            <person name="Myers J."/>
            <person name="Bonds A."/>
            <person name="Quandt C.A."/>
            <person name="Barry K."/>
            <person name="Liu P."/>
            <person name="Grigoriev I."/>
            <person name="Longcore J.E."/>
            <person name="James T.Y."/>
        </authorList>
    </citation>
    <scope>NUCLEOTIDE SEQUENCE</scope>
    <source>
        <strain evidence="3">JEL0476</strain>
    </source>
</reference>
<gene>
    <name evidence="3" type="ORF">HK099_001298</name>
</gene>
<organism evidence="3 4">
    <name type="scientific">Clydaea vesicula</name>
    <dbReference type="NCBI Taxonomy" id="447962"/>
    <lineage>
        <taxon>Eukaryota</taxon>
        <taxon>Fungi</taxon>
        <taxon>Fungi incertae sedis</taxon>
        <taxon>Chytridiomycota</taxon>
        <taxon>Chytridiomycota incertae sedis</taxon>
        <taxon>Chytridiomycetes</taxon>
        <taxon>Lobulomycetales</taxon>
        <taxon>Lobulomycetaceae</taxon>
        <taxon>Clydaea</taxon>
    </lineage>
</organism>
<dbReference type="InterPro" id="IPR006597">
    <property type="entry name" value="Sel1-like"/>
</dbReference>
<dbReference type="SMART" id="SM00671">
    <property type="entry name" value="SEL1"/>
    <property type="match status" value="7"/>
</dbReference>
<keyword evidence="1" id="KW-0677">Repeat</keyword>
<name>A0AAD5U3L2_9FUNG</name>
<proteinExistence type="predicted"/>
<evidence type="ECO:0000313" key="4">
    <source>
        <dbReference type="Proteomes" id="UP001211065"/>
    </source>
</evidence>
<evidence type="ECO:0000256" key="1">
    <source>
        <dbReference type="ARBA" id="ARBA00022737"/>
    </source>
</evidence>
<dbReference type="AlphaFoldDB" id="A0AAD5U3L2"/>
<dbReference type="Pfam" id="PF08238">
    <property type="entry name" value="Sel1"/>
    <property type="match status" value="7"/>
</dbReference>
<evidence type="ECO:0000256" key="2">
    <source>
        <dbReference type="SAM" id="MobiDB-lite"/>
    </source>
</evidence>
<dbReference type="InterPro" id="IPR011990">
    <property type="entry name" value="TPR-like_helical_dom_sf"/>
</dbReference>
<dbReference type="Gene3D" id="1.25.40.10">
    <property type="entry name" value="Tetratricopeptide repeat domain"/>
    <property type="match status" value="2"/>
</dbReference>
<dbReference type="EMBL" id="JADGJW010000135">
    <property type="protein sequence ID" value="KAJ3223324.1"/>
    <property type="molecule type" value="Genomic_DNA"/>
</dbReference>
<dbReference type="InterPro" id="IPR051726">
    <property type="entry name" value="Chitin_Synth_Reg"/>
</dbReference>
<dbReference type="PANTHER" id="PTHR46430">
    <property type="entry name" value="PROTEIN SKT5-RELATED"/>
    <property type="match status" value="1"/>
</dbReference>
<protein>
    <submittedName>
        <fullName evidence="3">Uncharacterized protein</fullName>
    </submittedName>
</protein>
<dbReference type="PANTHER" id="PTHR46430:SF3">
    <property type="entry name" value="ACTIVATOR OF C KINASE PROTEIN 1"/>
    <property type="match status" value="1"/>
</dbReference>
<feature type="region of interest" description="Disordered" evidence="2">
    <location>
        <begin position="249"/>
        <end position="278"/>
    </location>
</feature>
<accession>A0AAD5U3L2</accession>
<feature type="compositionally biased region" description="Polar residues" evidence="2">
    <location>
        <begin position="390"/>
        <end position="401"/>
    </location>
</feature>
<keyword evidence="4" id="KW-1185">Reference proteome</keyword>
<evidence type="ECO:0000313" key="3">
    <source>
        <dbReference type="EMBL" id="KAJ3223324.1"/>
    </source>
</evidence>
<feature type="region of interest" description="Disordered" evidence="2">
    <location>
        <begin position="390"/>
        <end position="415"/>
    </location>
</feature>
<sequence length="819" mass="91451">MLEGDIEAFDNRSNAIALNNNDNLNNSIPISENDDSIPMFSEGDVSTDILTEQLESVLSVLSIDATDTDIKKEKTEILNSLRVSNNNQPTSDSFDLNTTNNFTLSTPNNLLPNPVSKNININQSQSVPPPLMNNNQLQFQHPQYLLPPNNNLTKQQLYYYQSQQQQRFYQQQLQMQHQMMLNNNFQFNTNYLQQNVNNNFRQQPSSFQKQPIYNRNQYNNYNQPRHQNYSQPQFHIRSSSPNHNQMNLRHNAPTSPKHNARQLTSPTSPILPRQTNPNSPVTLPIDLTASKPITIPVTPVPQFANNGPQNVVPRTSSPASVNNEQILPSSLYPNLNNQNDKMTIRHSHASTGSVGSIDLTAGTNNHYIHGSRRSSDASFHRRDSDSFSLNNGNFVYPTNRNPGEDDDQLSVRSSTRSVHSQFSFAGGETLDKYRRNISKASDPQELLEYALHLVALAEAPVSSSISQKSAKKRTDNFYKEAVKIIKKLAAPGGLTGKQSFPEAQFLLAGFYGNGSLGLSIDHEKAFNLYMQASKLDHPASTYRTAVCYEVGAGTKRDYNKAIHFFRKAAGLNELTSMYRLGMILLNGLLGTDPDPQEGLIFLKRAATSADEKNPHALHELGILYEGGSEISVLANIVPDAAYAHDFFLRAAQLGYSPSQYKLGLCYEYGLLNLPINPRRSIAWYSRSAESGDPEAELALSGWYLTGAEGILTQSDTEAYLWARKAADKGLAKAEYAVAYYTENGVGVVADMEEARKWYLRAAGQGNKRAILRLKELKSCEKMEKLSLKDSFNLKNTGNGGEKNWRGNKDSAKDKDCLIM</sequence>
<comment type="caution">
    <text evidence="3">The sequence shown here is derived from an EMBL/GenBank/DDBJ whole genome shotgun (WGS) entry which is preliminary data.</text>
</comment>
<dbReference type="Proteomes" id="UP001211065">
    <property type="component" value="Unassembled WGS sequence"/>
</dbReference>